<dbReference type="PROSITE" id="PS00108">
    <property type="entry name" value="PROTEIN_KINASE_ST"/>
    <property type="match status" value="1"/>
</dbReference>
<keyword evidence="1" id="KW-0547">Nucleotide-binding</keyword>
<dbReference type="Proteomes" id="UP000015105">
    <property type="component" value="Chromosome 5D"/>
</dbReference>
<evidence type="ECO:0000256" key="2">
    <source>
        <dbReference type="ARBA" id="ARBA00022840"/>
    </source>
</evidence>
<reference evidence="4" key="4">
    <citation type="submission" date="2019-03" db="UniProtKB">
        <authorList>
            <consortium name="EnsemblPlants"/>
        </authorList>
    </citation>
    <scope>IDENTIFICATION</scope>
</reference>
<protein>
    <recommendedName>
        <fullName evidence="3">Protein kinase domain-containing protein</fullName>
    </recommendedName>
</protein>
<dbReference type="Gene3D" id="1.10.510.10">
    <property type="entry name" value="Transferase(Phosphotransferase) domain 1"/>
    <property type="match status" value="1"/>
</dbReference>
<reference evidence="5" key="1">
    <citation type="journal article" date="2014" name="Science">
        <title>Ancient hybridizations among the ancestral genomes of bread wheat.</title>
        <authorList>
            <consortium name="International Wheat Genome Sequencing Consortium,"/>
            <person name="Marcussen T."/>
            <person name="Sandve S.R."/>
            <person name="Heier L."/>
            <person name="Spannagl M."/>
            <person name="Pfeifer M."/>
            <person name="Jakobsen K.S."/>
            <person name="Wulff B.B."/>
            <person name="Steuernagel B."/>
            <person name="Mayer K.F."/>
            <person name="Olsen O.A."/>
        </authorList>
    </citation>
    <scope>NUCLEOTIDE SEQUENCE [LARGE SCALE GENOMIC DNA]</scope>
    <source>
        <strain evidence="5">cv. AL8/78</strain>
    </source>
</reference>
<dbReference type="SMART" id="SM00220">
    <property type="entry name" value="S_TKc"/>
    <property type="match status" value="1"/>
</dbReference>
<dbReference type="EnsemblPlants" id="AET5Gv20745800.1">
    <property type="protein sequence ID" value="AET5Gv20745800.1"/>
    <property type="gene ID" value="AET5Gv20745800"/>
</dbReference>
<evidence type="ECO:0000256" key="1">
    <source>
        <dbReference type="ARBA" id="ARBA00022741"/>
    </source>
</evidence>
<reference evidence="4" key="5">
    <citation type="journal article" date="2021" name="G3 (Bethesda)">
        <title>Aegilops tauschii genome assembly Aet v5.0 features greater sequence contiguity and improved annotation.</title>
        <authorList>
            <person name="Wang L."/>
            <person name="Zhu T."/>
            <person name="Rodriguez J.C."/>
            <person name="Deal K.R."/>
            <person name="Dubcovsky J."/>
            <person name="McGuire P.E."/>
            <person name="Lux T."/>
            <person name="Spannagl M."/>
            <person name="Mayer K.F.X."/>
            <person name="Baldrich P."/>
            <person name="Meyers B.C."/>
            <person name="Huo N."/>
            <person name="Gu Y.Q."/>
            <person name="Zhou H."/>
            <person name="Devos K.M."/>
            <person name="Bennetzen J.L."/>
            <person name="Unver T."/>
            <person name="Budak H."/>
            <person name="Gulick P.J."/>
            <person name="Galiba G."/>
            <person name="Kalapos B."/>
            <person name="Nelson D.R."/>
            <person name="Li P."/>
            <person name="You F.M."/>
            <person name="Luo M.C."/>
            <person name="Dvorak J."/>
        </authorList>
    </citation>
    <scope>NUCLEOTIDE SEQUENCE [LARGE SCALE GENOMIC DNA]</scope>
    <source>
        <strain evidence="4">cv. AL8/78</strain>
    </source>
</reference>
<accession>A0A453LFQ7</accession>
<dbReference type="Gene3D" id="3.30.200.20">
    <property type="entry name" value="Phosphorylase Kinase, domain 1"/>
    <property type="match status" value="1"/>
</dbReference>
<dbReference type="InterPro" id="IPR045274">
    <property type="entry name" value="WAK-like"/>
</dbReference>
<evidence type="ECO:0000313" key="5">
    <source>
        <dbReference type="Proteomes" id="UP000015105"/>
    </source>
</evidence>
<dbReference type="GO" id="GO:0004674">
    <property type="term" value="F:protein serine/threonine kinase activity"/>
    <property type="evidence" value="ECO:0007669"/>
    <property type="project" value="TreeGrafter"/>
</dbReference>
<dbReference type="FunFam" id="3.30.200.20:FF:001332">
    <property type="entry name" value="Wall-associated receptor kinase-like 10"/>
    <property type="match status" value="1"/>
</dbReference>
<keyword evidence="2" id="KW-0067">ATP-binding</keyword>
<reference evidence="5" key="2">
    <citation type="journal article" date="2017" name="Nat. Plants">
        <title>The Aegilops tauschii genome reveals multiple impacts of transposons.</title>
        <authorList>
            <person name="Zhao G."/>
            <person name="Zou C."/>
            <person name="Li K."/>
            <person name="Wang K."/>
            <person name="Li T."/>
            <person name="Gao L."/>
            <person name="Zhang X."/>
            <person name="Wang H."/>
            <person name="Yang Z."/>
            <person name="Liu X."/>
            <person name="Jiang W."/>
            <person name="Mao L."/>
            <person name="Kong X."/>
            <person name="Jiao Y."/>
            <person name="Jia J."/>
        </authorList>
    </citation>
    <scope>NUCLEOTIDE SEQUENCE [LARGE SCALE GENOMIC DNA]</scope>
    <source>
        <strain evidence="5">cv. AL8/78</strain>
    </source>
</reference>
<dbReference type="AlphaFoldDB" id="A0A453LFQ7"/>
<dbReference type="SUPFAM" id="SSF56112">
    <property type="entry name" value="Protein kinase-like (PK-like)"/>
    <property type="match status" value="1"/>
</dbReference>
<feature type="domain" description="Protein kinase" evidence="3">
    <location>
        <begin position="1"/>
        <end position="259"/>
    </location>
</feature>
<name>A0A453LFQ7_AEGTS</name>
<organism evidence="4 5">
    <name type="scientific">Aegilops tauschii subsp. strangulata</name>
    <name type="common">Goatgrass</name>
    <dbReference type="NCBI Taxonomy" id="200361"/>
    <lineage>
        <taxon>Eukaryota</taxon>
        <taxon>Viridiplantae</taxon>
        <taxon>Streptophyta</taxon>
        <taxon>Embryophyta</taxon>
        <taxon>Tracheophyta</taxon>
        <taxon>Spermatophyta</taxon>
        <taxon>Magnoliopsida</taxon>
        <taxon>Liliopsida</taxon>
        <taxon>Poales</taxon>
        <taxon>Poaceae</taxon>
        <taxon>BOP clade</taxon>
        <taxon>Pooideae</taxon>
        <taxon>Triticodae</taxon>
        <taxon>Triticeae</taxon>
        <taxon>Triticinae</taxon>
        <taxon>Aegilops</taxon>
    </lineage>
</organism>
<proteinExistence type="predicted"/>
<sequence length="329" mass="36923">GILSDQRVVAIKKSKMADQREIDQFINELAILSQISHRNVVKLFGCCLESEVPLLVYEFVSNGTLSELLYGDHLSGRSLLTWGDCIRIASEAASALAYLHSAAAIPIFHRDVKSTNILLTDNLTAKVADFGASRSISIDETRVVTAVQGTFGYLDPEYYHTGELTEKSDVYSFGVIIGELLTRKKPVFLNARCEKQNLSHYFLQMLQDNAMMEIVDVQVLEEGNDRQIAEMVALARVCLRHRGEEQPTMKEVELRLQLLRGKMIMEKKHELENEGEAIPLLPSSCSTYFSASSGPRHGEFFSAANHSAQDVTRCYTMEQELVSWTDIPR</sequence>
<dbReference type="GO" id="GO:0005524">
    <property type="term" value="F:ATP binding"/>
    <property type="evidence" value="ECO:0007669"/>
    <property type="project" value="UniProtKB-KW"/>
</dbReference>
<evidence type="ECO:0000313" key="4">
    <source>
        <dbReference type="EnsemblPlants" id="AET5Gv20745800.1"/>
    </source>
</evidence>
<dbReference type="PANTHER" id="PTHR27005:SF389">
    <property type="entry name" value="OS01G0364400 PROTEIN"/>
    <property type="match status" value="1"/>
</dbReference>
<dbReference type="InterPro" id="IPR008271">
    <property type="entry name" value="Ser/Thr_kinase_AS"/>
</dbReference>
<dbReference type="GO" id="GO:0007166">
    <property type="term" value="P:cell surface receptor signaling pathway"/>
    <property type="evidence" value="ECO:0007669"/>
    <property type="project" value="InterPro"/>
</dbReference>
<dbReference type="Gramene" id="AET5Gv20745800.1">
    <property type="protein sequence ID" value="AET5Gv20745800.1"/>
    <property type="gene ID" value="AET5Gv20745800"/>
</dbReference>
<dbReference type="InterPro" id="IPR001245">
    <property type="entry name" value="Ser-Thr/Tyr_kinase_cat_dom"/>
</dbReference>
<dbReference type="PROSITE" id="PS50011">
    <property type="entry name" value="PROTEIN_KINASE_DOM"/>
    <property type="match status" value="1"/>
</dbReference>
<dbReference type="GO" id="GO:0005886">
    <property type="term" value="C:plasma membrane"/>
    <property type="evidence" value="ECO:0007669"/>
    <property type="project" value="TreeGrafter"/>
</dbReference>
<dbReference type="InterPro" id="IPR011009">
    <property type="entry name" value="Kinase-like_dom_sf"/>
</dbReference>
<dbReference type="PANTHER" id="PTHR27005">
    <property type="entry name" value="WALL-ASSOCIATED RECEPTOR KINASE-LIKE 21"/>
    <property type="match status" value="1"/>
</dbReference>
<reference evidence="4" key="3">
    <citation type="journal article" date="2017" name="Nature">
        <title>Genome sequence of the progenitor of the wheat D genome Aegilops tauschii.</title>
        <authorList>
            <person name="Luo M.C."/>
            <person name="Gu Y.Q."/>
            <person name="Puiu D."/>
            <person name="Wang H."/>
            <person name="Twardziok S.O."/>
            <person name="Deal K.R."/>
            <person name="Huo N."/>
            <person name="Zhu T."/>
            <person name="Wang L."/>
            <person name="Wang Y."/>
            <person name="McGuire P.E."/>
            <person name="Liu S."/>
            <person name="Long H."/>
            <person name="Ramasamy R.K."/>
            <person name="Rodriguez J.C."/>
            <person name="Van S.L."/>
            <person name="Yuan L."/>
            <person name="Wang Z."/>
            <person name="Xia Z."/>
            <person name="Xiao L."/>
            <person name="Anderson O.D."/>
            <person name="Ouyang S."/>
            <person name="Liang Y."/>
            <person name="Zimin A.V."/>
            <person name="Pertea G."/>
            <person name="Qi P."/>
            <person name="Bennetzen J.L."/>
            <person name="Dai X."/>
            <person name="Dawson M.W."/>
            <person name="Muller H.G."/>
            <person name="Kugler K."/>
            <person name="Rivarola-Duarte L."/>
            <person name="Spannagl M."/>
            <person name="Mayer K.F.X."/>
            <person name="Lu F.H."/>
            <person name="Bevan M.W."/>
            <person name="Leroy P."/>
            <person name="Li P."/>
            <person name="You F.M."/>
            <person name="Sun Q."/>
            <person name="Liu Z."/>
            <person name="Lyons E."/>
            <person name="Wicker T."/>
            <person name="Salzberg S.L."/>
            <person name="Devos K.M."/>
            <person name="Dvorak J."/>
        </authorList>
    </citation>
    <scope>NUCLEOTIDE SEQUENCE [LARGE SCALE GENOMIC DNA]</scope>
    <source>
        <strain evidence="4">cv. AL8/78</strain>
    </source>
</reference>
<dbReference type="Pfam" id="PF07714">
    <property type="entry name" value="PK_Tyr_Ser-Thr"/>
    <property type="match status" value="1"/>
</dbReference>
<dbReference type="InterPro" id="IPR000719">
    <property type="entry name" value="Prot_kinase_dom"/>
</dbReference>
<keyword evidence="5" id="KW-1185">Reference proteome</keyword>
<evidence type="ECO:0000259" key="3">
    <source>
        <dbReference type="PROSITE" id="PS50011"/>
    </source>
</evidence>
<dbReference type="FunFam" id="1.10.510.10:FF:000084">
    <property type="entry name" value="Wall-associated receptor kinase 2"/>
    <property type="match status" value="1"/>
</dbReference>